<organism evidence="14 15">
    <name type="scientific">Elysia crispata</name>
    <name type="common">lettuce slug</name>
    <dbReference type="NCBI Taxonomy" id="231223"/>
    <lineage>
        <taxon>Eukaryota</taxon>
        <taxon>Metazoa</taxon>
        <taxon>Spiralia</taxon>
        <taxon>Lophotrochozoa</taxon>
        <taxon>Mollusca</taxon>
        <taxon>Gastropoda</taxon>
        <taxon>Heterobranchia</taxon>
        <taxon>Euthyneura</taxon>
        <taxon>Panpulmonata</taxon>
        <taxon>Sacoglossa</taxon>
        <taxon>Placobranchoidea</taxon>
        <taxon>Plakobranchidae</taxon>
        <taxon>Elysia</taxon>
    </lineage>
</organism>
<dbReference type="Proteomes" id="UP001283361">
    <property type="component" value="Unassembled WGS sequence"/>
</dbReference>
<dbReference type="InterPro" id="IPR021109">
    <property type="entry name" value="Peptidase_aspartic_dom_sf"/>
</dbReference>
<dbReference type="EMBL" id="JAWDGP010005301">
    <property type="protein sequence ID" value="KAK3758078.1"/>
    <property type="molecule type" value="Genomic_DNA"/>
</dbReference>
<feature type="transmembrane region" description="Helical" evidence="11">
    <location>
        <begin position="875"/>
        <end position="893"/>
    </location>
</feature>
<feature type="domain" description="Peptidase A2" evidence="12">
    <location>
        <begin position="309"/>
        <end position="349"/>
    </location>
</feature>
<feature type="region of interest" description="Disordered" evidence="10">
    <location>
        <begin position="540"/>
        <end position="570"/>
    </location>
</feature>
<evidence type="ECO:0000256" key="10">
    <source>
        <dbReference type="SAM" id="MobiDB-lite"/>
    </source>
</evidence>
<feature type="transmembrane region" description="Helical" evidence="11">
    <location>
        <begin position="642"/>
        <end position="662"/>
    </location>
</feature>
<dbReference type="GO" id="GO:0004190">
    <property type="term" value="F:aspartic-type endopeptidase activity"/>
    <property type="evidence" value="ECO:0007669"/>
    <property type="project" value="InterPro"/>
</dbReference>
<dbReference type="Pfam" id="PF00001">
    <property type="entry name" value="7tm_1"/>
    <property type="match status" value="1"/>
</dbReference>
<evidence type="ECO:0000256" key="6">
    <source>
        <dbReference type="ARBA" id="ARBA00022759"/>
    </source>
</evidence>
<dbReference type="GO" id="GO:0016020">
    <property type="term" value="C:membrane"/>
    <property type="evidence" value="ECO:0007669"/>
    <property type="project" value="UniProtKB-SubCell"/>
</dbReference>
<feature type="domain" description="G-protein coupled receptors family 1 profile" evidence="13">
    <location>
        <begin position="622"/>
        <end position="890"/>
    </location>
</feature>
<feature type="transmembrane region" description="Helical" evidence="11">
    <location>
        <begin position="721"/>
        <end position="741"/>
    </location>
</feature>
<dbReference type="Gene3D" id="2.40.70.10">
    <property type="entry name" value="Acid Proteases"/>
    <property type="match status" value="1"/>
</dbReference>
<dbReference type="GO" id="GO:0004930">
    <property type="term" value="F:G protein-coupled receptor activity"/>
    <property type="evidence" value="ECO:0007669"/>
    <property type="project" value="InterPro"/>
</dbReference>
<evidence type="ECO:0000259" key="13">
    <source>
        <dbReference type="PROSITE" id="PS50262"/>
    </source>
</evidence>
<comment type="caution">
    <text evidence="14">The sequence shown here is derived from an EMBL/GenBank/DDBJ whole genome shotgun (WGS) entry which is preliminary data.</text>
</comment>
<feature type="transmembrane region" description="Helical" evidence="11">
    <location>
        <begin position="609"/>
        <end position="630"/>
    </location>
</feature>
<keyword evidence="2" id="KW-0808">Transferase</keyword>
<evidence type="ECO:0000256" key="5">
    <source>
        <dbReference type="ARBA" id="ARBA00022722"/>
    </source>
</evidence>
<feature type="transmembrane region" description="Helical" evidence="11">
    <location>
        <begin position="761"/>
        <end position="788"/>
    </location>
</feature>
<dbReference type="InterPro" id="IPR017452">
    <property type="entry name" value="GPCR_Rhodpsn_7TM"/>
</dbReference>
<dbReference type="PANTHER" id="PTHR37984:SF5">
    <property type="entry name" value="PROTEIN NYNRIN-LIKE"/>
    <property type="match status" value="1"/>
</dbReference>
<feature type="region of interest" description="Disordered" evidence="10">
    <location>
        <begin position="166"/>
        <end position="222"/>
    </location>
</feature>
<evidence type="ECO:0000256" key="4">
    <source>
        <dbReference type="ARBA" id="ARBA00022695"/>
    </source>
</evidence>
<comment type="subcellular location">
    <subcellularLocation>
        <location evidence="1">Membrane</location>
    </subcellularLocation>
</comment>
<name>A0AAE0YVJ8_9GAST</name>
<keyword evidence="9 11" id="KW-0472">Membrane</keyword>
<evidence type="ECO:0000256" key="1">
    <source>
        <dbReference type="ARBA" id="ARBA00004370"/>
    </source>
</evidence>
<dbReference type="AlphaFoldDB" id="A0AAE0YVJ8"/>
<dbReference type="PROSITE" id="PS50262">
    <property type="entry name" value="G_PROTEIN_RECEP_F1_2"/>
    <property type="match status" value="1"/>
</dbReference>
<evidence type="ECO:0000256" key="9">
    <source>
        <dbReference type="ARBA" id="ARBA00023136"/>
    </source>
</evidence>
<evidence type="ECO:0000256" key="11">
    <source>
        <dbReference type="SAM" id="Phobius"/>
    </source>
</evidence>
<feature type="compositionally biased region" description="Polar residues" evidence="10">
    <location>
        <begin position="187"/>
        <end position="221"/>
    </location>
</feature>
<dbReference type="PROSITE" id="PS50175">
    <property type="entry name" value="ASP_PROT_RETROV"/>
    <property type="match status" value="1"/>
</dbReference>
<dbReference type="SUPFAM" id="SSF50630">
    <property type="entry name" value="Acid proteases"/>
    <property type="match status" value="1"/>
</dbReference>
<dbReference type="SUPFAM" id="SSF81321">
    <property type="entry name" value="Family A G protein-coupled receptor-like"/>
    <property type="match status" value="1"/>
</dbReference>
<evidence type="ECO:0000259" key="12">
    <source>
        <dbReference type="PROSITE" id="PS50175"/>
    </source>
</evidence>
<dbReference type="CDD" id="cd00637">
    <property type="entry name" value="7tm_classA_rhodopsin-like"/>
    <property type="match status" value="1"/>
</dbReference>
<keyword evidence="4" id="KW-0548">Nucleotidyltransferase</keyword>
<feature type="transmembrane region" description="Helical" evidence="11">
    <location>
        <begin position="827"/>
        <end position="846"/>
    </location>
</feature>
<dbReference type="GO" id="GO:0006508">
    <property type="term" value="P:proteolysis"/>
    <property type="evidence" value="ECO:0007669"/>
    <property type="project" value="InterPro"/>
</dbReference>
<keyword evidence="5" id="KW-0540">Nuclease</keyword>
<reference evidence="14" key="1">
    <citation type="journal article" date="2023" name="G3 (Bethesda)">
        <title>A reference genome for the long-term kleptoplast-retaining sea slug Elysia crispata morphotype clarki.</title>
        <authorList>
            <person name="Eastman K.E."/>
            <person name="Pendleton A.L."/>
            <person name="Shaikh M.A."/>
            <person name="Suttiyut T."/>
            <person name="Ogas R."/>
            <person name="Tomko P."/>
            <person name="Gavelis G."/>
            <person name="Widhalm J.R."/>
            <person name="Wisecaver J.H."/>
        </authorList>
    </citation>
    <scope>NUCLEOTIDE SEQUENCE</scope>
    <source>
        <strain evidence="14">ECLA1</strain>
    </source>
</reference>
<feature type="region of interest" description="Disordered" evidence="10">
    <location>
        <begin position="931"/>
        <end position="951"/>
    </location>
</feature>
<evidence type="ECO:0000256" key="2">
    <source>
        <dbReference type="ARBA" id="ARBA00022679"/>
    </source>
</evidence>
<keyword evidence="7" id="KW-0378">Hydrolase</keyword>
<evidence type="ECO:0000256" key="3">
    <source>
        <dbReference type="ARBA" id="ARBA00022692"/>
    </source>
</evidence>
<sequence>MAFKPPTPFNFHEPAEWSAWRSRFGHFRLASKLSKEEQEVQVSALLYSMGPKAERIYSTFELAEGDRTFDTVLSKFDEHFIPQRNIIHLRAQFHRREQQSKETIEEYIRALYELSEHANFPNKEDCIRDRLVLGVRDKELSEKLQLKADLSLKEAITTARQYETVKHELSEQRDQAQPADLNRVQRNKPTSYNRPGSSSYPKTKSTTRSTSQHGGSQQRTNCGKCGKNHHYGKCPAFGKECHKCGRRNHFAKLCRSKTRARADQKQEEFGYQEGTREVNVDNTEFFIDSITNTTSAPWRVDLKLEGSTVSFKIDTGADVNVLSKSSWKSLPLKPRLHPARNVHLSSPGGKLDIKGKFISKINKQTATFYVVNNDVECLLSRDTSTALGVSPAELAYGRRLRTTLPAVPQTLSPRPVNHDLIRNRDMANKVLQKKYFDSKTCHLPDLEPGDQVLLKKGEGEKGWNQPGEVVGQCAPRPYIISTPDGQLRRNRKHLMLQKTPHKNHPEGGLQTAPVPQEPAPPIPWPVQSPRQIPVVRPALPVEPSHQPEPSSSSPVSAKIPAEKSTQPYCTRSGNHQTVRVLIIMASSSPGLNETTWASMTDDVGRGLRAAVLLIFMLVTFVGDVFLLTVAAFRRRRIVQNTLIVNMCAVGLLDCICNMGLVLGSLASNDWKLGRALCKANAFFMSLVAIQASLMLFAFSLDRYLMLRFSSKYESWLSSCRLTIILAYIWLHSVAFSIPFITDSVPSIFCFQLHICTVAGQTPLVFICISLLACHLCPVLMTVGLHIIYSRLSCKMKFLRKPDNDKTYTQMSKVEVSMTCAQGSFHSVYFPLALFILWIILDLPFIMTNYVKQYEYSQRLEKDAVLLYPWEVDVTFLWMRFLYTAIFPGVVLLFKKELWQSIKDCCLCRRSNAIVDIKHVIESKDLPILNEAENNSPVSKTEDRKEHQKEREAQIATSNASAFTVPVLFATTTGICIEDFSCKHEHPLDNAKENTYSSGLTLCKGKTLDISYPEYDYAQELIGDTSDYDSSCEVDTYSLSQPISVRNIHSSSQRSVSNPDMSSYTSFQHKYHKSKSRGFSSASGADSGLDLTDTHSLANYTFHIKYAKVKSDKSNDRHSEITSLPSNGVNTDLAIENSKQLGVIFAGKKIKKESLDTKETKIVQTESCTKSTQEVQQSVICKHENE</sequence>
<evidence type="ECO:0000313" key="14">
    <source>
        <dbReference type="EMBL" id="KAK3758078.1"/>
    </source>
</evidence>
<feature type="compositionally biased region" description="Low complexity" evidence="10">
    <location>
        <begin position="541"/>
        <end position="556"/>
    </location>
</feature>
<keyword evidence="3 11" id="KW-0812">Transmembrane</keyword>
<keyword evidence="15" id="KW-1185">Reference proteome</keyword>
<dbReference type="PANTHER" id="PTHR37984">
    <property type="entry name" value="PROTEIN CBG26694"/>
    <property type="match status" value="1"/>
</dbReference>
<keyword evidence="6" id="KW-0255">Endonuclease</keyword>
<dbReference type="InterPro" id="IPR050951">
    <property type="entry name" value="Retrovirus_Pol_polyprotein"/>
</dbReference>
<evidence type="ECO:0000313" key="15">
    <source>
        <dbReference type="Proteomes" id="UP001283361"/>
    </source>
</evidence>
<keyword evidence="8 11" id="KW-1133">Transmembrane helix</keyword>
<dbReference type="InterPro" id="IPR000276">
    <property type="entry name" value="GPCR_Rhodpsn"/>
</dbReference>
<proteinExistence type="predicted"/>
<gene>
    <name evidence="14" type="ORF">RRG08_006655</name>
</gene>
<accession>A0AAE0YVJ8</accession>
<dbReference type="Gene3D" id="1.20.1070.10">
    <property type="entry name" value="Rhodopsin 7-helix transmembrane proteins"/>
    <property type="match status" value="1"/>
</dbReference>
<feature type="transmembrane region" description="Helical" evidence="11">
    <location>
        <begin position="682"/>
        <end position="700"/>
    </location>
</feature>
<evidence type="ECO:0000256" key="8">
    <source>
        <dbReference type="ARBA" id="ARBA00022989"/>
    </source>
</evidence>
<protein>
    <submittedName>
        <fullName evidence="14">Uncharacterized protein</fullName>
    </submittedName>
</protein>
<evidence type="ECO:0000256" key="7">
    <source>
        <dbReference type="ARBA" id="ARBA00022801"/>
    </source>
</evidence>
<feature type="compositionally biased region" description="Basic and acidic residues" evidence="10">
    <location>
        <begin position="939"/>
        <end position="951"/>
    </location>
</feature>
<dbReference type="InterPro" id="IPR001995">
    <property type="entry name" value="Peptidase_A2_cat"/>
</dbReference>